<keyword evidence="6 10" id="KW-0808">Transferase</keyword>
<dbReference type="NCBIfam" id="NF011080">
    <property type="entry name" value="PRK14508.1-3"/>
    <property type="match status" value="1"/>
</dbReference>
<dbReference type="InterPro" id="IPR017853">
    <property type="entry name" value="GH"/>
</dbReference>
<dbReference type="GO" id="GO:0004134">
    <property type="term" value="F:4-alpha-glucanotransferase activity"/>
    <property type="evidence" value="ECO:0007669"/>
    <property type="project" value="UniProtKB-EC"/>
</dbReference>
<dbReference type="GO" id="GO:0005975">
    <property type="term" value="P:carbohydrate metabolic process"/>
    <property type="evidence" value="ECO:0007669"/>
    <property type="project" value="InterPro"/>
</dbReference>
<proteinExistence type="inferred from homology"/>
<evidence type="ECO:0000256" key="4">
    <source>
        <dbReference type="ARBA" id="ARBA00020295"/>
    </source>
</evidence>
<dbReference type="EMBL" id="CP036264">
    <property type="protein sequence ID" value="QEF96261.1"/>
    <property type="molecule type" value="Genomic_DNA"/>
</dbReference>
<evidence type="ECO:0000313" key="11">
    <source>
        <dbReference type="EMBL" id="QEF96261.1"/>
    </source>
</evidence>
<evidence type="ECO:0000256" key="9">
    <source>
        <dbReference type="ARBA" id="ARBA00031501"/>
    </source>
</evidence>
<keyword evidence="5 10" id="KW-0328">Glycosyltransferase</keyword>
<evidence type="ECO:0000256" key="2">
    <source>
        <dbReference type="ARBA" id="ARBA00005684"/>
    </source>
</evidence>
<dbReference type="AlphaFoldDB" id="A0A5B9M580"/>
<evidence type="ECO:0000313" key="12">
    <source>
        <dbReference type="Proteomes" id="UP000321353"/>
    </source>
</evidence>
<evidence type="ECO:0000256" key="1">
    <source>
        <dbReference type="ARBA" id="ARBA00000439"/>
    </source>
</evidence>
<evidence type="ECO:0000256" key="7">
    <source>
        <dbReference type="ARBA" id="ARBA00023277"/>
    </source>
</evidence>
<dbReference type="Gene3D" id="3.20.20.80">
    <property type="entry name" value="Glycosidases"/>
    <property type="match status" value="1"/>
</dbReference>
<keyword evidence="7 10" id="KW-0119">Carbohydrate metabolism</keyword>
<keyword evidence="12" id="KW-1185">Reference proteome</keyword>
<dbReference type="KEGG" id="smam:Mal15_02880"/>
<dbReference type="PANTHER" id="PTHR32438:SF5">
    <property type="entry name" value="4-ALPHA-GLUCANOTRANSFERASE DPE1, CHLOROPLASTIC_AMYLOPLASTIC"/>
    <property type="match status" value="1"/>
</dbReference>
<sequence length="516" mass="57044">MTAPPQPSSLPKSLFPADYRAAGVLLHVTSLPSRFGIGDFGPQARTWIDWLHDAGQSWWQVLPLGPIGRGHSPYSSLSSFAGNWLLISPDDLVHDGLLQAGEVTPRSFPEHAVDFEAVIAYKNELLAKVWANVQSGAGGGELTSAYEQFCHDSSHWLDDFAMFSVLRDRHGEHYLKWPSELVHRDRHALAQVAQELAKEIDQVRLAQFLVFRQTDRLKAYAHGKGVRLIGDLPYFVCADSSDVWANPELFLLDQQRRPSFVAGVPPDYFSADGQLWGNPVYDWSALRGTGYRWYIDRLRALLDQADLIRLDHFRGFAAAWHVPAGAPTALNGQWVTGPGAEFFHALQSDLGSLPVIAEDLGLITPDVIELRDAFDIPGTRVLQFAFDGMEDNPYLPENYVHNTVAFTGTHDNNTTRGWFDSLGEAEQESVRVALSIPEGDGVSVAGEMLRQVWSSSAALAMAPLQDLLGLGEDARMNVPGTPEGNWCWRTTSEMLSASAAQRLRELTEESGRLISA</sequence>
<evidence type="ECO:0000256" key="6">
    <source>
        <dbReference type="ARBA" id="ARBA00022679"/>
    </source>
</evidence>
<dbReference type="SUPFAM" id="SSF51445">
    <property type="entry name" value="(Trans)glycosidases"/>
    <property type="match status" value="1"/>
</dbReference>
<dbReference type="Proteomes" id="UP000321353">
    <property type="component" value="Chromosome"/>
</dbReference>
<evidence type="ECO:0000256" key="8">
    <source>
        <dbReference type="ARBA" id="ARBA00031423"/>
    </source>
</evidence>
<organism evidence="11 12">
    <name type="scientific">Stieleria maiorica</name>
    <dbReference type="NCBI Taxonomy" id="2795974"/>
    <lineage>
        <taxon>Bacteria</taxon>
        <taxon>Pseudomonadati</taxon>
        <taxon>Planctomycetota</taxon>
        <taxon>Planctomycetia</taxon>
        <taxon>Pirellulales</taxon>
        <taxon>Pirellulaceae</taxon>
        <taxon>Stieleria</taxon>
    </lineage>
</organism>
<dbReference type="PANTHER" id="PTHR32438">
    <property type="entry name" value="4-ALPHA-GLUCANOTRANSFERASE DPE1, CHLOROPLASTIC/AMYLOPLASTIC"/>
    <property type="match status" value="1"/>
</dbReference>
<dbReference type="EC" id="2.4.1.25" evidence="3 10"/>
<accession>A0A5B9M580</accession>
<evidence type="ECO:0000256" key="10">
    <source>
        <dbReference type="RuleBase" id="RU361207"/>
    </source>
</evidence>
<comment type="similarity">
    <text evidence="2 10">Belongs to the disproportionating enzyme family.</text>
</comment>
<comment type="catalytic activity">
    <reaction evidence="1 10">
        <text>Transfers a segment of a (1-&gt;4)-alpha-D-glucan to a new position in an acceptor, which may be glucose or a (1-&gt;4)-alpha-D-glucan.</text>
        <dbReference type="EC" id="2.4.1.25"/>
    </reaction>
</comment>
<dbReference type="NCBIfam" id="TIGR00217">
    <property type="entry name" value="malQ"/>
    <property type="match status" value="1"/>
</dbReference>
<evidence type="ECO:0000256" key="3">
    <source>
        <dbReference type="ARBA" id="ARBA00012560"/>
    </source>
</evidence>
<evidence type="ECO:0000256" key="5">
    <source>
        <dbReference type="ARBA" id="ARBA00022676"/>
    </source>
</evidence>
<name>A0A5B9M580_9BACT</name>
<dbReference type="InterPro" id="IPR003385">
    <property type="entry name" value="Glyco_hydro_77"/>
</dbReference>
<reference evidence="11 12" key="1">
    <citation type="submission" date="2019-02" db="EMBL/GenBank/DDBJ databases">
        <title>Planctomycetal bacteria perform biofilm scaping via a novel small molecule.</title>
        <authorList>
            <person name="Jeske O."/>
            <person name="Boedeker C."/>
            <person name="Wiegand S."/>
            <person name="Breitling P."/>
            <person name="Kallscheuer N."/>
            <person name="Jogler M."/>
            <person name="Rohde M."/>
            <person name="Petersen J."/>
            <person name="Medema M.H."/>
            <person name="Surup F."/>
            <person name="Jogler C."/>
        </authorList>
    </citation>
    <scope>NUCLEOTIDE SEQUENCE [LARGE SCALE GENOMIC DNA]</scope>
    <source>
        <strain evidence="11 12">Mal15</strain>
    </source>
</reference>
<dbReference type="Pfam" id="PF02446">
    <property type="entry name" value="Glyco_hydro_77"/>
    <property type="match status" value="1"/>
</dbReference>
<gene>
    <name evidence="11" type="primary">malQ</name>
    <name evidence="11" type="ORF">Mal15_02880</name>
</gene>
<protein>
    <recommendedName>
        <fullName evidence="4 10">4-alpha-glucanotransferase</fullName>
        <ecNumber evidence="3 10">2.4.1.25</ecNumber>
    </recommendedName>
    <alternativeName>
        <fullName evidence="8 10">Amylomaltase</fullName>
    </alternativeName>
    <alternativeName>
        <fullName evidence="9 10">Disproportionating enzyme</fullName>
    </alternativeName>
</protein>
<dbReference type="RefSeq" id="WP_147866097.1">
    <property type="nucleotide sequence ID" value="NZ_CP036264.1"/>
</dbReference>